<dbReference type="Proteomes" id="UP000003340">
    <property type="component" value="Unassembled WGS sequence"/>
</dbReference>
<keyword evidence="2 5" id="KW-0812">Transmembrane</keyword>
<evidence type="ECO:0000313" key="7">
    <source>
        <dbReference type="Proteomes" id="UP000003340"/>
    </source>
</evidence>
<feature type="transmembrane region" description="Helical" evidence="5">
    <location>
        <begin position="55"/>
        <end position="74"/>
    </location>
</feature>
<dbReference type="STRING" id="537013.CLOSTMETH_02290"/>
<evidence type="ECO:0000256" key="3">
    <source>
        <dbReference type="ARBA" id="ARBA00022989"/>
    </source>
</evidence>
<evidence type="ECO:0000256" key="2">
    <source>
        <dbReference type="ARBA" id="ARBA00022692"/>
    </source>
</evidence>
<comment type="caution">
    <text evidence="6">The sequence shown here is derived from an EMBL/GenBank/DDBJ whole genome shotgun (WGS) entry which is preliminary data.</text>
</comment>
<reference evidence="6 7" key="1">
    <citation type="submission" date="2009-01" db="EMBL/GenBank/DDBJ databases">
        <authorList>
            <person name="Fulton L."/>
            <person name="Clifton S."/>
            <person name="Fulton B."/>
            <person name="Xu J."/>
            <person name="Minx P."/>
            <person name="Pepin K.H."/>
            <person name="Johnson M."/>
            <person name="Bhonagiri V."/>
            <person name="Nash W.E."/>
            <person name="Mardis E.R."/>
            <person name="Wilson R.K."/>
        </authorList>
    </citation>
    <scope>NUCLEOTIDE SEQUENCE [LARGE SCALE GENOMIC DNA]</scope>
    <source>
        <strain evidence="6 7">DSM 5476</strain>
    </source>
</reference>
<feature type="transmembrane region" description="Helical" evidence="5">
    <location>
        <begin position="7"/>
        <end position="25"/>
    </location>
</feature>
<dbReference type="HOGENOM" id="CLU_064704_0_1_9"/>
<feature type="transmembrane region" description="Helical" evidence="5">
    <location>
        <begin position="31"/>
        <end position="48"/>
    </location>
</feature>
<feature type="transmembrane region" description="Helical" evidence="5">
    <location>
        <begin position="224"/>
        <end position="242"/>
    </location>
</feature>
<dbReference type="eggNOG" id="COG0619">
    <property type="taxonomic scope" value="Bacteria"/>
</dbReference>
<evidence type="ECO:0000256" key="4">
    <source>
        <dbReference type="ARBA" id="ARBA00023136"/>
    </source>
</evidence>
<feature type="transmembrane region" description="Helical" evidence="5">
    <location>
        <begin position="124"/>
        <end position="146"/>
    </location>
</feature>
<keyword evidence="3 5" id="KW-1133">Transmembrane helix</keyword>
<dbReference type="AlphaFoldDB" id="C0EEJ9"/>
<feature type="transmembrane region" description="Helical" evidence="5">
    <location>
        <begin position="94"/>
        <end position="112"/>
    </location>
</feature>
<proteinExistence type="predicted"/>
<evidence type="ECO:0000313" key="6">
    <source>
        <dbReference type="EMBL" id="EEG30097.1"/>
    </source>
</evidence>
<evidence type="ECO:0000256" key="5">
    <source>
        <dbReference type="SAM" id="Phobius"/>
    </source>
</evidence>
<gene>
    <name evidence="6" type="ORF">CLOSTMETH_02290</name>
</gene>
<accession>C0EEJ9</accession>
<protein>
    <submittedName>
        <fullName evidence="6">Cobalt transport protein</fullName>
    </submittedName>
</protein>
<comment type="subcellular location">
    <subcellularLocation>
        <location evidence="1">Membrane</location>
        <topology evidence="1">Multi-pass membrane protein</topology>
    </subcellularLocation>
</comment>
<keyword evidence="7" id="KW-1185">Reference proteome</keyword>
<dbReference type="GO" id="GO:0005886">
    <property type="term" value="C:plasma membrane"/>
    <property type="evidence" value="ECO:0007669"/>
    <property type="project" value="UniProtKB-ARBA"/>
</dbReference>
<reference evidence="6 7" key="2">
    <citation type="submission" date="2009-02" db="EMBL/GenBank/DDBJ databases">
        <title>Draft genome sequence of Clostridium methylpentosum (DSM 5476).</title>
        <authorList>
            <person name="Sudarsanam P."/>
            <person name="Ley R."/>
            <person name="Guruge J."/>
            <person name="Turnbaugh P.J."/>
            <person name="Mahowald M."/>
            <person name="Liep D."/>
            <person name="Gordon J."/>
        </authorList>
    </citation>
    <scope>NUCLEOTIDE SEQUENCE [LARGE SCALE GENOMIC DNA]</scope>
    <source>
        <strain evidence="6 7">DSM 5476</strain>
    </source>
</reference>
<evidence type="ECO:0000256" key="1">
    <source>
        <dbReference type="ARBA" id="ARBA00004141"/>
    </source>
</evidence>
<dbReference type="InterPro" id="IPR003339">
    <property type="entry name" value="ABC/ECF_trnsptr_transmembrane"/>
</dbReference>
<dbReference type="EMBL" id="ACEC01000074">
    <property type="protein sequence ID" value="EEG30097.1"/>
    <property type="molecule type" value="Genomic_DNA"/>
</dbReference>
<keyword evidence="4 5" id="KW-0472">Membrane</keyword>
<sequence>MRGGFQSFHPIVSFTYFLAVVFITMFSMHPVFLALSFCASFAYSILLGGRGALKFNFFAMIPILVFMAVINPLFSHQGVTVLFYLSGNPMTLESIVYGFAAAAMLVSVIVWFSCYNRIMTSDKFIYLFGRVLPSLSLVLSMCFRFVPLFKRQFREISDAQKGIGRDVSQGSLVKRARQFLRELSILVSWSMENSIETSDSMRARGYGLRGRSSFSIFRFDRRDGAMLSAILLLAGLVLIGCVQGENNIYYYPAIVIQSPTFWSVLLYLAYGVLLSLPIAIDIGERYSWKSFVSKA</sequence>
<dbReference type="CDD" id="cd16914">
    <property type="entry name" value="EcfT"/>
    <property type="match status" value="1"/>
</dbReference>
<organism evidence="6 7">
    <name type="scientific">[Clostridium] methylpentosum DSM 5476</name>
    <dbReference type="NCBI Taxonomy" id="537013"/>
    <lineage>
        <taxon>Bacteria</taxon>
        <taxon>Bacillati</taxon>
        <taxon>Bacillota</taxon>
        <taxon>Clostridia</taxon>
        <taxon>Eubacteriales</taxon>
        <taxon>Oscillospiraceae</taxon>
        <taxon>Oscillospiraceae incertae sedis</taxon>
    </lineage>
</organism>
<name>C0EEJ9_9FIRM</name>